<feature type="region of interest" description="Disordered" evidence="1">
    <location>
        <begin position="131"/>
        <end position="157"/>
    </location>
</feature>
<dbReference type="EMBL" id="LT608328">
    <property type="protein sequence ID" value="SCM55100.1"/>
    <property type="molecule type" value="Genomic_DNA"/>
</dbReference>
<keyword evidence="2" id="KW-1133">Transmembrane helix</keyword>
<evidence type="ECO:0008006" key="5">
    <source>
        <dbReference type="Google" id="ProtNLM"/>
    </source>
</evidence>
<evidence type="ECO:0000256" key="2">
    <source>
        <dbReference type="SAM" id="Phobius"/>
    </source>
</evidence>
<dbReference type="RefSeq" id="WP_071135651.1">
    <property type="nucleotide sequence ID" value="NZ_JBMNSM010000003.1"/>
</dbReference>
<accession>A0A1G4G2V5</accession>
<keyword evidence="4" id="KW-1185">Reference proteome</keyword>
<reference evidence="3 4" key="1">
    <citation type="submission" date="2016-08" db="EMBL/GenBank/DDBJ databases">
        <authorList>
            <person name="Seilhamer J.J."/>
        </authorList>
    </citation>
    <scope>NUCLEOTIDE SEQUENCE [LARGE SCALE GENOMIC DNA]</scope>
    <source>
        <strain evidence="3">ING2-E5A</strain>
    </source>
</reference>
<keyword evidence="2" id="KW-0812">Transmembrane</keyword>
<dbReference type="STRING" id="1642646.ING2E5A_0012"/>
<organism evidence="3 4">
    <name type="scientific">Petrimonas mucosa</name>
    <dbReference type="NCBI Taxonomy" id="1642646"/>
    <lineage>
        <taxon>Bacteria</taxon>
        <taxon>Pseudomonadati</taxon>
        <taxon>Bacteroidota</taxon>
        <taxon>Bacteroidia</taxon>
        <taxon>Bacteroidales</taxon>
        <taxon>Dysgonomonadaceae</taxon>
        <taxon>Petrimonas</taxon>
    </lineage>
</organism>
<dbReference type="PANTHER" id="PTHR40940:SF2">
    <property type="entry name" value="BATD"/>
    <property type="match status" value="1"/>
</dbReference>
<protein>
    <recommendedName>
        <fullName evidence="5">Protein BatD</fullName>
    </recommendedName>
</protein>
<gene>
    <name evidence="3" type="ORF">ING2E5A_0012</name>
</gene>
<feature type="transmembrane region" description="Helical" evidence="2">
    <location>
        <begin position="466"/>
        <end position="483"/>
    </location>
</feature>
<name>A0A1G4G2V5_9BACT</name>
<dbReference type="PANTHER" id="PTHR40940">
    <property type="entry name" value="PROTEIN BATD-RELATED"/>
    <property type="match status" value="1"/>
</dbReference>
<dbReference type="AlphaFoldDB" id="A0A1G4G2V5"/>
<dbReference type="Pfam" id="PF13584">
    <property type="entry name" value="BatD"/>
    <property type="match status" value="3"/>
</dbReference>
<dbReference type="InterPro" id="IPR025738">
    <property type="entry name" value="BatD"/>
</dbReference>
<sequence length="612" mass="69158">MRYLKRYSGFFLFLALFLAGTTMLRAQVTFRASAPNAVVKGEQFRLSYTLNKEGKDLRLPDLKGFEVLFGPSTSRSYSQTIVNGKSTSESSVTYTYILVGQEEGTFTIEPASITVDGSNYRSNSLTVKVLPPDKVTEGNQENDPGSPGSASRAEGGTVSANDAFIRAIVSKENVYEQEGFTVTFRLYTTLNITNLGKIEFPEFEGFMVEEVPIASNQQLQLERYNGRNYYTADLKKTLLFPQRSGKITIPSGRLEMVFSVPSGKRVSTFFGTQEVMADVKKALVTNPLTINVKPLPEGKPLNFSNAVGTFTFTPSISTEQTRANEPVTVTLEISGTGNMKLIRNPEVKFPTNFEGYDPTVTNNFQVTTNGLTGSRKIDYLAIPRYEGNYEIPPVEFSYFDPNSHSYKTLKSPAYSLQIAKGDPSKVSASSYVNQQNVRVEQDIRFLKTGEPQYHYRDSYFVGTTGYWLWYLLPLLGLILFYLFNRKMARENADVARMRTRKANKMAIRRLKLAEKFLKEHNKEKFYDEVLRALWGYFSDKLSIPVASLTKDNIEKELSDYGVEQTLIDRFMQILDTCEFARYAPAESDTAMDRLYDETVDAIGKMESKLKRK</sequence>
<evidence type="ECO:0000313" key="4">
    <source>
        <dbReference type="Proteomes" id="UP000178485"/>
    </source>
</evidence>
<keyword evidence="2" id="KW-0472">Membrane</keyword>
<proteinExistence type="predicted"/>
<dbReference type="Proteomes" id="UP000178485">
    <property type="component" value="Chromosome i"/>
</dbReference>
<evidence type="ECO:0000256" key="1">
    <source>
        <dbReference type="SAM" id="MobiDB-lite"/>
    </source>
</evidence>
<evidence type="ECO:0000313" key="3">
    <source>
        <dbReference type="EMBL" id="SCM55100.1"/>
    </source>
</evidence>
<dbReference type="KEGG" id="pmuc:ING2E5A_0012"/>